<dbReference type="RefSeq" id="WP_169144502.1">
    <property type="nucleotide sequence ID" value="NZ_JABBGA010000002.1"/>
</dbReference>
<evidence type="ECO:0000256" key="1">
    <source>
        <dbReference type="ARBA" id="ARBA00001946"/>
    </source>
</evidence>
<dbReference type="SUPFAM" id="SSF55811">
    <property type="entry name" value="Nudix"/>
    <property type="match status" value="1"/>
</dbReference>
<organism evidence="5 6">
    <name type="scientific">Zoogloea dura</name>
    <dbReference type="NCBI Taxonomy" id="2728840"/>
    <lineage>
        <taxon>Bacteria</taxon>
        <taxon>Pseudomonadati</taxon>
        <taxon>Pseudomonadota</taxon>
        <taxon>Betaproteobacteria</taxon>
        <taxon>Rhodocyclales</taxon>
        <taxon>Zoogloeaceae</taxon>
        <taxon>Zoogloea</taxon>
    </lineage>
</organism>
<dbReference type="PANTHER" id="PTHR43046:SF16">
    <property type="entry name" value="ADP-RIBOSE PYROPHOSPHATASE YJHB-RELATED"/>
    <property type="match status" value="1"/>
</dbReference>
<dbReference type="Pfam" id="PF00293">
    <property type="entry name" value="NUDIX"/>
    <property type="match status" value="1"/>
</dbReference>
<dbReference type="Proteomes" id="UP000580043">
    <property type="component" value="Unassembled WGS sequence"/>
</dbReference>
<dbReference type="EMBL" id="JABBGA010000002">
    <property type="protein sequence ID" value="NML24861.1"/>
    <property type="molecule type" value="Genomic_DNA"/>
</dbReference>
<proteinExistence type="inferred from homology"/>
<sequence length="142" mass="15578">MRHAGIPAGVHVLLERDGKVLLMRRAGTGFFDGLYSLPGGHVEEGESLRATAIREMAEEVGVVLAEADLAVVGVVHRRSDTNRIDFFLAARCWQGEPRIAEPDKCDALQWFSRSALPDTIVPYVRDALAAGPGPWIQESGWR</sequence>
<dbReference type="AlphaFoldDB" id="A0A848G5B2"/>
<dbReference type="PANTHER" id="PTHR43046">
    <property type="entry name" value="GDP-MANNOSE MANNOSYL HYDROLASE"/>
    <property type="match status" value="1"/>
</dbReference>
<evidence type="ECO:0000313" key="5">
    <source>
        <dbReference type="EMBL" id="NML24861.1"/>
    </source>
</evidence>
<feature type="domain" description="Nudix hydrolase" evidence="4">
    <location>
        <begin position="5"/>
        <end position="138"/>
    </location>
</feature>
<accession>A0A848G5B2</accession>
<comment type="caution">
    <text evidence="5">The sequence shown here is derived from an EMBL/GenBank/DDBJ whole genome shotgun (WGS) entry which is preliminary data.</text>
</comment>
<comment type="similarity">
    <text evidence="3">Belongs to the Nudix hydrolase family.</text>
</comment>
<dbReference type="Gene3D" id="3.90.79.10">
    <property type="entry name" value="Nucleoside Triphosphate Pyrophosphohydrolase"/>
    <property type="match status" value="1"/>
</dbReference>
<dbReference type="GO" id="GO:0016787">
    <property type="term" value="F:hydrolase activity"/>
    <property type="evidence" value="ECO:0007669"/>
    <property type="project" value="UniProtKB-KW"/>
</dbReference>
<evidence type="ECO:0000256" key="2">
    <source>
        <dbReference type="ARBA" id="ARBA00022801"/>
    </source>
</evidence>
<dbReference type="CDD" id="cd04683">
    <property type="entry name" value="NUDIX_Hydrolase"/>
    <property type="match status" value="1"/>
</dbReference>
<dbReference type="PRINTS" id="PR00502">
    <property type="entry name" value="NUDIXFAMILY"/>
</dbReference>
<evidence type="ECO:0000256" key="3">
    <source>
        <dbReference type="RuleBase" id="RU003476"/>
    </source>
</evidence>
<keyword evidence="6" id="KW-1185">Reference proteome</keyword>
<comment type="cofactor">
    <cofactor evidence="1">
        <name>Mg(2+)</name>
        <dbReference type="ChEBI" id="CHEBI:18420"/>
    </cofactor>
</comment>
<keyword evidence="2 3" id="KW-0378">Hydrolase</keyword>
<dbReference type="InterPro" id="IPR015797">
    <property type="entry name" value="NUDIX_hydrolase-like_dom_sf"/>
</dbReference>
<protein>
    <submittedName>
        <fullName evidence="5">NUDIX domain-containing protein</fullName>
    </submittedName>
</protein>
<name>A0A848G5B2_9RHOO</name>
<dbReference type="PROSITE" id="PS00893">
    <property type="entry name" value="NUDIX_BOX"/>
    <property type="match status" value="1"/>
</dbReference>
<evidence type="ECO:0000259" key="4">
    <source>
        <dbReference type="PROSITE" id="PS51462"/>
    </source>
</evidence>
<evidence type="ECO:0000313" key="6">
    <source>
        <dbReference type="Proteomes" id="UP000580043"/>
    </source>
</evidence>
<dbReference type="InterPro" id="IPR020084">
    <property type="entry name" value="NUDIX_hydrolase_CS"/>
</dbReference>
<gene>
    <name evidence="5" type="ORF">HHL15_03865</name>
</gene>
<dbReference type="PROSITE" id="PS51462">
    <property type="entry name" value="NUDIX"/>
    <property type="match status" value="1"/>
</dbReference>
<dbReference type="InterPro" id="IPR020476">
    <property type="entry name" value="Nudix_hydrolase"/>
</dbReference>
<dbReference type="InterPro" id="IPR000086">
    <property type="entry name" value="NUDIX_hydrolase_dom"/>
</dbReference>
<reference evidence="5 6" key="1">
    <citation type="submission" date="2020-04" db="EMBL/GenBank/DDBJ databases">
        <title>Zoogloea sp. G-4-1-14 isolated from soil.</title>
        <authorList>
            <person name="Dahal R.H."/>
        </authorList>
    </citation>
    <scope>NUCLEOTIDE SEQUENCE [LARGE SCALE GENOMIC DNA]</scope>
    <source>
        <strain evidence="5 6">G-4-1-14</strain>
    </source>
</reference>